<accession>A0A0B7MWW1</accession>
<sequence>MAPASMPGLKAFIHPLT</sequence>
<organism evidence="1 2">
    <name type="scientific">Parasitella parasitica</name>
    <dbReference type="NCBI Taxonomy" id="35722"/>
    <lineage>
        <taxon>Eukaryota</taxon>
        <taxon>Fungi</taxon>
        <taxon>Fungi incertae sedis</taxon>
        <taxon>Mucoromycota</taxon>
        <taxon>Mucoromycotina</taxon>
        <taxon>Mucoromycetes</taxon>
        <taxon>Mucorales</taxon>
        <taxon>Mucorineae</taxon>
        <taxon>Mucoraceae</taxon>
        <taxon>Parasitella</taxon>
    </lineage>
</organism>
<dbReference type="AlphaFoldDB" id="A0A0B7MWW1"/>
<dbReference type="EMBL" id="LN719348">
    <property type="protein sequence ID" value="CEP07618.1"/>
    <property type="molecule type" value="Genomic_DNA"/>
</dbReference>
<gene>
    <name evidence="1" type="primary">PARPA_00916.1 scaffold 1234</name>
</gene>
<name>A0A0B7MWW1_9FUNG</name>
<feature type="non-terminal residue" evidence="1">
    <location>
        <position position="17"/>
    </location>
</feature>
<proteinExistence type="predicted"/>
<keyword evidence="2" id="KW-1185">Reference proteome</keyword>
<reference evidence="1 2" key="1">
    <citation type="submission" date="2014-09" db="EMBL/GenBank/DDBJ databases">
        <authorList>
            <person name="Ellenberger Sabrina"/>
        </authorList>
    </citation>
    <scope>NUCLEOTIDE SEQUENCE [LARGE SCALE GENOMIC DNA]</scope>
    <source>
        <strain evidence="1 2">CBS 412.66</strain>
    </source>
</reference>
<evidence type="ECO:0000313" key="2">
    <source>
        <dbReference type="Proteomes" id="UP000054107"/>
    </source>
</evidence>
<dbReference type="Proteomes" id="UP000054107">
    <property type="component" value="Unassembled WGS sequence"/>
</dbReference>
<protein>
    <submittedName>
        <fullName evidence="1">Uncharacterized protein</fullName>
    </submittedName>
</protein>
<evidence type="ECO:0000313" key="1">
    <source>
        <dbReference type="EMBL" id="CEP07618.1"/>
    </source>
</evidence>